<dbReference type="SMART" id="SM00382">
    <property type="entry name" value="AAA"/>
    <property type="match status" value="1"/>
</dbReference>
<evidence type="ECO:0000313" key="3">
    <source>
        <dbReference type="EMBL" id="NOU75499.1"/>
    </source>
</evidence>
<dbReference type="InterPro" id="IPR051396">
    <property type="entry name" value="Bact_Antivir_Def_Nuclease"/>
</dbReference>
<dbReference type="EMBL" id="WHOA01000216">
    <property type="protein sequence ID" value="NOU75499.1"/>
    <property type="molecule type" value="Genomic_DNA"/>
</dbReference>
<sequence length="468" mass="54621">MKIKNILVTKLFGEFDHEIPLNIEEHITLIHGPNGLGKTTLLNMIHNFFTHNFLKLSTIPFSEFIVHFDDDSSVSVINKPVEDIKKNDNNSLLIVYKPYKGKYKNYKPTFEEDNNSFSVPIQMISDIIPGLDRIGARLWRYLPTGDILSFNDVINKFSDFLPNNFIRQNNIPEWLVEIKKFNPIQFIKTERLILNNRELENVRRSQEQLSEHSVTVYANELAREIKSKLADYGTLSQSLDRTFPTRLVRLKNNEELNNEKLLNKLDELETKRKKLIKLGLLDNNSDLEFQVSNEEIDDRTRSVLSIYVSDTEQKLNVFNDLASRIDLLKKIIKARFRHKEMIIDKVKGITFVTSRGESLHPMSLSSGEQHQIVLLYELLFKITESSLILIDEPELSLHVAWQVQFLRDLEEITKVVPFDVLIATHSPQIINDRWDLTVALEEDELEELIYDDNNYGDNLDRFMEDVFK</sequence>
<protein>
    <submittedName>
        <fullName evidence="3">AAA family ATPase</fullName>
    </submittedName>
</protein>
<keyword evidence="1" id="KW-0175">Coiled coil</keyword>
<feature type="coiled-coil region" evidence="1">
    <location>
        <begin position="251"/>
        <end position="278"/>
    </location>
</feature>
<dbReference type="Pfam" id="PF13175">
    <property type="entry name" value="AAA_15"/>
    <property type="match status" value="1"/>
</dbReference>
<dbReference type="InterPro" id="IPR027417">
    <property type="entry name" value="P-loop_NTPase"/>
</dbReference>
<evidence type="ECO:0000256" key="1">
    <source>
        <dbReference type="SAM" id="Coils"/>
    </source>
</evidence>
<dbReference type="PANTHER" id="PTHR43581">
    <property type="entry name" value="ATP/GTP PHOSPHATASE"/>
    <property type="match status" value="1"/>
</dbReference>
<dbReference type="RefSeq" id="WP_171647180.1">
    <property type="nucleotide sequence ID" value="NZ_WHOA01000216.1"/>
</dbReference>
<keyword evidence="4" id="KW-1185">Reference proteome</keyword>
<name>A0ABX1Y6M1_9BACL</name>
<dbReference type="Gene3D" id="3.40.50.300">
    <property type="entry name" value="P-loop containing nucleotide triphosphate hydrolases"/>
    <property type="match status" value="1"/>
</dbReference>
<dbReference type="Proteomes" id="UP000616779">
    <property type="component" value="Unassembled WGS sequence"/>
</dbReference>
<dbReference type="PANTHER" id="PTHR43581:SF2">
    <property type="entry name" value="EXCINUCLEASE ATPASE SUBUNIT"/>
    <property type="match status" value="1"/>
</dbReference>
<dbReference type="SUPFAM" id="SSF52540">
    <property type="entry name" value="P-loop containing nucleoside triphosphate hydrolases"/>
    <property type="match status" value="1"/>
</dbReference>
<dbReference type="InterPro" id="IPR041685">
    <property type="entry name" value="AAA_GajA/Old/RecF-like"/>
</dbReference>
<organism evidence="3 4">
    <name type="scientific">Paenibacillus phytorum</name>
    <dbReference type="NCBI Taxonomy" id="2654977"/>
    <lineage>
        <taxon>Bacteria</taxon>
        <taxon>Bacillati</taxon>
        <taxon>Bacillota</taxon>
        <taxon>Bacilli</taxon>
        <taxon>Bacillales</taxon>
        <taxon>Paenibacillaceae</taxon>
        <taxon>Paenibacillus</taxon>
    </lineage>
</organism>
<feature type="domain" description="AAA+ ATPase" evidence="2">
    <location>
        <begin position="24"/>
        <end position="440"/>
    </location>
</feature>
<proteinExistence type="predicted"/>
<evidence type="ECO:0000259" key="2">
    <source>
        <dbReference type="SMART" id="SM00382"/>
    </source>
</evidence>
<evidence type="ECO:0000313" key="4">
    <source>
        <dbReference type="Proteomes" id="UP000616779"/>
    </source>
</evidence>
<dbReference type="InterPro" id="IPR003593">
    <property type="entry name" value="AAA+_ATPase"/>
</dbReference>
<gene>
    <name evidence="3" type="ORF">GC098_29690</name>
</gene>
<comment type="caution">
    <text evidence="3">The sequence shown here is derived from an EMBL/GenBank/DDBJ whole genome shotgun (WGS) entry which is preliminary data.</text>
</comment>
<accession>A0ABX1Y6M1</accession>
<reference evidence="3 4" key="1">
    <citation type="submission" date="2019-10" db="EMBL/GenBank/DDBJ databases">
        <title>Description of Paenibacillus terrestris sp. nov.</title>
        <authorList>
            <person name="Carlier A."/>
            <person name="Qi S."/>
        </authorList>
    </citation>
    <scope>NUCLEOTIDE SEQUENCE [LARGE SCALE GENOMIC DNA]</scope>
    <source>
        <strain evidence="3 4">LMG 31458</strain>
    </source>
</reference>